<feature type="compositionally biased region" description="Acidic residues" evidence="1">
    <location>
        <begin position="398"/>
        <end position="439"/>
    </location>
</feature>
<dbReference type="GO" id="GO:0004722">
    <property type="term" value="F:protein serine/threonine phosphatase activity"/>
    <property type="evidence" value="ECO:0007669"/>
    <property type="project" value="InterPro"/>
</dbReference>
<dbReference type="Pfam" id="PF00481">
    <property type="entry name" value="PP2C"/>
    <property type="match status" value="1"/>
</dbReference>
<protein>
    <recommendedName>
        <fullName evidence="2">PPM-type phosphatase domain-containing protein</fullName>
    </recommendedName>
</protein>
<dbReference type="InterPro" id="IPR015655">
    <property type="entry name" value="PP2C"/>
</dbReference>
<feature type="region of interest" description="Disordered" evidence="1">
    <location>
        <begin position="337"/>
        <end position="446"/>
    </location>
</feature>
<proteinExistence type="predicted"/>
<dbReference type="EMBL" id="QGKW02000717">
    <property type="protein sequence ID" value="KAF2597468.1"/>
    <property type="molecule type" value="Genomic_DNA"/>
</dbReference>
<comment type="caution">
    <text evidence="3">The sequence shown here is derived from an EMBL/GenBank/DDBJ whole genome shotgun (WGS) entry which is preliminary data.</text>
</comment>
<evidence type="ECO:0000259" key="2">
    <source>
        <dbReference type="PROSITE" id="PS51746"/>
    </source>
</evidence>
<accession>A0A8S9KWC6</accession>
<dbReference type="PROSITE" id="PS51746">
    <property type="entry name" value="PPM_2"/>
    <property type="match status" value="1"/>
</dbReference>
<evidence type="ECO:0000256" key="1">
    <source>
        <dbReference type="SAM" id="MobiDB-lite"/>
    </source>
</evidence>
<dbReference type="SUPFAM" id="SSF81606">
    <property type="entry name" value="PP2C-like"/>
    <property type="match status" value="1"/>
</dbReference>
<dbReference type="Proteomes" id="UP000712281">
    <property type="component" value="Unassembled WGS sequence"/>
</dbReference>
<evidence type="ECO:0000313" key="3">
    <source>
        <dbReference type="EMBL" id="KAF2597468.1"/>
    </source>
</evidence>
<dbReference type="CDD" id="cd00143">
    <property type="entry name" value="PP2Cc"/>
    <property type="match status" value="1"/>
</dbReference>
<dbReference type="SMART" id="SM00332">
    <property type="entry name" value="PP2Cc"/>
    <property type="match status" value="1"/>
</dbReference>
<sequence length="464" mass="52050">MGRRYSYSQPSDSEEYGGEIADIGYISTEELIRRDQAELSINYCAPAQYPPQPEVDEGECHVWKWWDVAVMEEMRARDRHILQLAEKVDSLTFLRETSGTTVTFVIIDGWIITVGSVGDSRCILDTQGGVVSLLTVDHRLEENVEDRERITASGGEVGRLNVFGGNAVGPLRCWPGGLCLSRSIGDTDVGEYIVPTLLIEMFASVLARSRCLYSVCDLRDLTFDNSMVMADPPDLPLSPMSRGTPMEEAQGLDQVLKSGLKITEIKEKDTKDDDRVRILPIRSQGSWVGAVQDGEIREDDGKTTRVVTTGEKVQESNLNEEENLDITDEVEEVIEQGKEIRDDENKMSGDGKTPETKKADHNEEWADVSPGKASRSHKELKFGQVSILTKSRFSVLASDDEEELMETEVNDEEQKEGVNDEEQKDEDVEDSSEEKEEELVLPRQCLPRDSKFNHRYLKGVHKGP</sequence>
<dbReference type="AlphaFoldDB" id="A0A8S9KWC6"/>
<dbReference type="PANTHER" id="PTHR47992">
    <property type="entry name" value="PROTEIN PHOSPHATASE"/>
    <property type="match status" value="1"/>
</dbReference>
<feature type="domain" description="PPM-type phosphatase" evidence="2">
    <location>
        <begin position="1"/>
        <end position="281"/>
    </location>
</feature>
<feature type="compositionally biased region" description="Basic and acidic residues" evidence="1">
    <location>
        <begin position="337"/>
        <end position="364"/>
    </location>
</feature>
<evidence type="ECO:0000313" key="4">
    <source>
        <dbReference type="Proteomes" id="UP000712281"/>
    </source>
</evidence>
<organism evidence="3 4">
    <name type="scientific">Brassica cretica</name>
    <name type="common">Mustard</name>
    <dbReference type="NCBI Taxonomy" id="69181"/>
    <lineage>
        <taxon>Eukaryota</taxon>
        <taxon>Viridiplantae</taxon>
        <taxon>Streptophyta</taxon>
        <taxon>Embryophyta</taxon>
        <taxon>Tracheophyta</taxon>
        <taxon>Spermatophyta</taxon>
        <taxon>Magnoliopsida</taxon>
        <taxon>eudicotyledons</taxon>
        <taxon>Gunneridae</taxon>
        <taxon>Pentapetalae</taxon>
        <taxon>rosids</taxon>
        <taxon>malvids</taxon>
        <taxon>Brassicales</taxon>
        <taxon>Brassicaceae</taxon>
        <taxon>Brassiceae</taxon>
        <taxon>Brassica</taxon>
    </lineage>
</organism>
<dbReference type="Gene3D" id="3.60.40.10">
    <property type="entry name" value="PPM-type phosphatase domain"/>
    <property type="match status" value="1"/>
</dbReference>
<dbReference type="InterPro" id="IPR001932">
    <property type="entry name" value="PPM-type_phosphatase-like_dom"/>
</dbReference>
<reference evidence="3" key="1">
    <citation type="submission" date="2019-12" db="EMBL/GenBank/DDBJ databases">
        <title>Genome sequencing and annotation of Brassica cretica.</title>
        <authorList>
            <person name="Studholme D.J."/>
            <person name="Sarris P.F."/>
        </authorList>
    </citation>
    <scope>NUCLEOTIDE SEQUENCE</scope>
    <source>
        <strain evidence="3">PFS-001/15</strain>
        <tissue evidence="3">Leaf</tissue>
    </source>
</reference>
<name>A0A8S9KWC6_BRACR</name>
<dbReference type="InterPro" id="IPR036457">
    <property type="entry name" value="PPM-type-like_dom_sf"/>
</dbReference>
<gene>
    <name evidence="3" type="ORF">F2Q68_00008886</name>
</gene>